<feature type="transmembrane region" description="Helical" evidence="1">
    <location>
        <begin position="319"/>
        <end position="340"/>
    </location>
</feature>
<proteinExistence type="predicted"/>
<gene>
    <name evidence="2" type="ORF">KSW38_05140</name>
</gene>
<evidence type="ECO:0000313" key="3">
    <source>
        <dbReference type="Proteomes" id="UP000824166"/>
    </source>
</evidence>
<feature type="transmembrane region" description="Helical" evidence="1">
    <location>
        <begin position="352"/>
        <end position="375"/>
    </location>
</feature>
<protein>
    <submittedName>
        <fullName evidence="2">MFS transporter</fullName>
    </submittedName>
</protein>
<evidence type="ECO:0000256" key="1">
    <source>
        <dbReference type="SAM" id="Phobius"/>
    </source>
</evidence>
<dbReference type="Pfam" id="PF07690">
    <property type="entry name" value="MFS_1"/>
    <property type="match status" value="1"/>
</dbReference>
<dbReference type="InterPro" id="IPR052524">
    <property type="entry name" value="MFS_Cyanate_Porter"/>
</dbReference>
<evidence type="ECO:0000313" key="2">
    <source>
        <dbReference type="EMBL" id="MBU8865674.1"/>
    </source>
</evidence>
<keyword evidence="1" id="KW-1133">Transmembrane helix</keyword>
<dbReference type="InterPro" id="IPR011701">
    <property type="entry name" value="MFS"/>
</dbReference>
<dbReference type="Proteomes" id="UP000824166">
    <property type="component" value="Unassembled WGS sequence"/>
</dbReference>
<organism evidence="2 3">
    <name type="scientific">Paenarthrobacter aromaticivorans</name>
    <dbReference type="NCBI Taxonomy" id="2849150"/>
    <lineage>
        <taxon>Bacteria</taxon>
        <taxon>Bacillati</taxon>
        <taxon>Actinomycetota</taxon>
        <taxon>Actinomycetes</taxon>
        <taxon>Micrococcales</taxon>
        <taxon>Micrococcaceae</taxon>
        <taxon>Paenarthrobacter</taxon>
    </lineage>
</organism>
<sequence>MGQPRSQRKLTAERRPFRGRLTALAGILLVAFSAREAVSAVSPLLGQISADLPFDAVSTGILGMLPTAAFAVMGFFALPLLRRIQLEHLLLIAILLTTCGQVGRAAGWNVLAFLVFTCIAMLGIGLVNVVAPPVLMKYFPDRIGILAALHVTLLGVSTAVAAQFAIPLGNLHGWRFSTGIWAVLSTLAAIPWLILLRLANRTVAHSGTSLANDRPSTPANLVKPWRSSIGWGTALIFAGCSSNTFAALAWLPVVLVDRGMGQEAAGSMLALYSILALPVALTVPLVVVRMPRPLPMAILFVVAFAMGYGGIIFAPPATAAVWVVLAGLGQGAYSFAFTIINKRTRTQSGSGSLSAFAQGAGYALASAGPFLFALLHRPRDGWLPSFGMLGAWLVVLVAGAIMVNRPRMLEDQLPVPKPAPKTKVKGL</sequence>
<reference evidence="2 3" key="1">
    <citation type="submission" date="2021-06" db="EMBL/GenBank/DDBJ databases">
        <authorList>
            <person name="Jeong J.W."/>
        </authorList>
    </citation>
    <scope>NUCLEOTIDE SEQUENCE [LARGE SCALE GENOMIC DNA]</scope>
    <source>
        <strain evidence="2 3">MMS21-TAE1-1</strain>
    </source>
</reference>
<feature type="transmembrane region" description="Helical" evidence="1">
    <location>
        <begin position="381"/>
        <end position="403"/>
    </location>
</feature>
<feature type="transmembrane region" description="Helical" evidence="1">
    <location>
        <begin position="112"/>
        <end position="131"/>
    </location>
</feature>
<dbReference type="EMBL" id="JAHOPC010000002">
    <property type="protein sequence ID" value="MBU8865674.1"/>
    <property type="molecule type" value="Genomic_DNA"/>
</dbReference>
<keyword evidence="1" id="KW-0812">Transmembrane</keyword>
<feature type="transmembrane region" description="Helical" evidence="1">
    <location>
        <begin position="294"/>
        <end position="313"/>
    </location>
</feature>
<keyword evidence="3" id="KW-1185">Reference proteome</keyword>
<feature type="transmembrane region" description="Helical" evidence="1">
    <location>
        <begin position="265"/>
        <end position="287"/>
    </location>
</feature>
<feature type="transmembrane region" description="Helical" evidence="1">
    <location>
        <begin position="61"/>
        <end position="81"/>
    </location>
</feature>
<accession>A0ABS6I3P4</accession>
<dbReference type="PANTHER" id="PTHR23523">
    <property type="match status" value="1"/>
</dbReference>
<dbReference type="PANTHER" id="PTHR23523:SF2">
    <property type="entry name" value="2-NITROIMIDAZOLE TRANSPORTER"/>
    <property type="match status" value="1"/>
</dbReference>
<feature type="transmembrane region" description="Helical" evidence="1">
    <location>
        <begin position="88"/>
        <end position="106"/>
    </location>
</feature>
<feature type="transmembrane region" description="Helical" evidence="1">
    <location>
        <begin position="229"/>
        <end position="253"/>
    </location>
</feature>
<dbReference type="RefSeq" id="WP_216923456.1">
    <property type="nucleotide sequence ID" value="NZ_JAHOPC010000002.1"/>
</dbReference>
<feature type="transmembrane region" description="Helical" evidence="1">
    <location>
        <begin position="178"/>
        <end position="196"/>
    </location>
</feature>
<keyword evidence="1" id="KW-0472">Membrane</keyword>
<feature type="transmembrane region" description="Helical" evidence="1">
    <location>
        <begin position="143"/>
        <end position="166"/>
    </location>
</feature>
<comment type="caution">
    <text evidence="2">The sequence shown here is derived from an EMBL/GenBank/DDBJ whole genome shotgun (WGS) entry which is preliminary data.</text>
</comment>
<name>A0ABS6I3P4_9MICC</name>